<gene>
    <name evidence="2" type="ORF">LVIROSA_LOCUS17204</name>
</gene>
<dbReference type="EMBL" id="CAKMRJ010003334">
    <property type="protein sequence ID" value="CAH1430428.1"/>
    <property type="molecule type" value="Genomic_DNA"/>
</dbReference>
<keyword evidence="3" id="KW-1185">Reference proteome</keyword>
<sequence length="78" mass="8652">MSMEMEDGIDLTGFMSPQKSNIGGVTYEGVIQTNGNEDVTEVESPQDDGDDNFPDVKGKPRFNEDIPWKKYLPILGVN</sequence>
<reference evidence="2 3" key="1">
    <citation type="submission" date="2022-01" db="EMBL/GenBank/DDBJ databases">
        <authorList>
            <person name="Xiong W."/>
            <person name="Schranz E."/>
        </authorList>
    </citation>
    <scope>NUCLEOTIDE SEQUENCE [LARGE SCALE GENOMIC DNA]</scope>
</reference>
<feature type="compositionally biased region" description="Acidic residues" evidence="1">
    <location>
        <begin position="38"/>
        <end position="53"/>
    </location>
</feature>
<dbReference type="AlphaFoldDB" id="A0AAU9N0G6"/>
<feature type="region of interest" description="Disordered" evidence="1">
    <location>
        <begin position="33"/>
        <end position="60"/>
    </location>
</feature>
<protein>
    <submittedName>
        <fullName evidence="2">Uncharacterized protein</fullName>
    </submittedName>
</protein>
<dbReference type="Proteomes" id="UP001157418">
    <property type="component" value="Unassembled WGS sequence"/>
</dbReference>
<evidence type="ECO:0000313" key="3">
    <source>
        <dbReference type="Proteomes" id="UP001157418"/>
    </source>
</evidence>
<organism evidence="2 3">
    <name type="scientific">Lactuca virosa</name>
    <dbReference type="NCBI Taxonomy" id="75947"/>
    <lineage>
        <taxon>Eukaryota</taxon>
        <taxon>Viridiplantae</taxon>
        <taxon>Streptophyta</taxon>
        <taxon>Embryophyta</taxon>
        <taxon>Tracheophyta</taxon>
        <taxon>Spermatophyta</taxon>
        <taxon>Magnoliopsida</taxon>
        <taxon>eudicotyledons</taxon>
        <taxon>Gunneridae</taxon>
        <taxon>Pentapetalae</taxon>
        <taxon>asterids</taxon>
        <taxon>campanulids</taxon>
        <taxon>Asterales</taxon>
        <taxon>Asteraceae</taxon>
        <taxon>Cichorioideae</taxon>
        <taxon>Cichorieae</taxon>
        <taxon>Lactucinae</taxon>
        <taxon>Lactuca</taxon>
    </lineage>
</organism>
<comment type="caution">
    <text evidence="2">The sequence shown here is derived from an EMBL/GenBank/DDBJ whole genome shotgun (WGS) entry which is preliminary data.</text>
</comment>
<evidence type="ECO:0000313" key="2">
    <source>
        <dbReference type="EMBL" id="CAH1430428.1"/>
    </source>
</evidence>
<name>A0AAU9N0G6_9ASTR</name>
<accession>A0AAU9N0G6</accession>
<proteinExistence type="predicted"/>
<evidence type="ECO:0000256" key="1">
    <source>
        <dbReference type="SAM" id="MobiDB-lite"/>
    </source>
</evidence>